<dbReference type="InterPro" id="IPR036390">
    <property type="entry name" value="WH_DNA-bd_sf"/>
</dbReference>
<evidence type="ECO:0000259" key="7">
    <source>
        <dbReference type="PROSITE" id="PS50250"/>
    </source>
</evidence>
<dbReference type="InterPro" id="IPR019585">
    <property type="entry name" value="Rpn7/CSN1"/>
</dbReference>
<dbReference type="Pfam" id="PF21151">
    <property type="entry name" value="CSN1_C"/>
    <property type="match status" value="1"/>
</dbReference>
<feature type="domain" description="PCI" evidence="7">
    <location>
        <begin position="91"/>
        <end position="261"/>
    </location>
</feature>
<dbReference type="PANTHER" id="PTHR14145">
    <property type="entry name" value="26S PROTESOME SUBUNIT 6"/>
    <property type="match status" value="1"/>
</dbReference>
<dbReference type="GO" id="GO:0008180">
    <property type="term" value="C:COP9 signalosome"/>
    <property type="evidence" value="ECO:0007669"/>
    <property type="project" value="UniProtKB-KW"/>
</dbReference>
<reference evidence="8 9" key="1">
    <citation type="submission" date="2018-04" db="EMBL/GenBank/DDBJ databases">
        <authorList>
            <person name="Vogel A."/>
        </authorList>
    </citation>
    <scope>NUCLEOTIDE SEQUENCE [LARGE SCALE GENOMIC DNA]</scope>
</reference>
<dbReference type="Pfam" id="PF10602">
    <property type="entry name" value="RPN7"/>
    <property type="match status" value="1"/>
</dbReference>
<organism evidence="8 9">
    <name type="scientific">Cuscuta campestris</name>
    <dbReference type="NCBI Taxonomy" id="132261"/>
    <lineage>
        <taxon>Eukaryota</taxon>
        <taxon>Viridiplantae</taxon>
        <taxon>Streptophyta</taxon>
        <taxon>Embryophyta</taxon>
        <taxon>Tracheophyta</taxon>
        <taxon>Spermatophyta</taxon>
        <taxon>Magnoliopsida</taxon>
        <taxon>eudicotyledons</taxon>
        <taxon>Gunneridae</taxon>
        <taxon>Pentapetalae</taxon>
        <taxon>asterids</taxon>
        <taxon>lamiids</taxon>
        <taxon>Solanales</taxon>
        <taxon>Convolvulaceae</taxon>
        <taxon>Cuscuteae</taxon>
        <taxon>Cuscuta</taxon>
        <taxon>Cuscuta subgen. Grammica</taxon>
        <taxon>Cuscuta sect. Cleistogrammica</taxon>
    </lineage>
</organism>
<dbReference type="GO" id="GO:0005737">
    <property type="term" value="C:cytoplasm"/>
    <property type="evidence" value="ECO:0007669"/>
    <property type="project" value="UniProtKB-SubCell"/>
</dbReference>
<keyword evidence="6" id="KW-0539">Nucleus</keyword>
<evidence type="ECO:0000256" key="6">
    <source>
        <dbReference type="ARBA" id="ARBA00023242"/>
    </source>
</evidence>
<evidence type="ECO:0000256" key="3">
    <source>
        <dbReference type="ARBA" id="ARBA00008793"/>
    </source>
</evidence>
<dbReference type="InterPro" id="IPR045135">
    <property type="entry name" value="Rpn7_N"/>
</dbReference>
<proteinExistence type="inferred from homology"/>
<keyword evidence="4" id="KW-0963">Cytoplasm</keyword>
<dbReference type="InterPro" id="IPR048624">
    <property type="entry name" value="CSN1_C"/>
</dbReference>
<keyword evidence="5" id="KW-0736">Signalosome</keyword>
<dbReference type="SMART" id="SM00088">
    <property type="entry name" value="PINT"/>
    <property type="match status" value="1"/>
</dbReference>
<dbReference type="EMBL" id="OOIL02001452">
    <property type="protein sequence ID" value="VFQ75725.1"/>
    <property type="molecule type" value="Genomic_DNA"/>
</dbReference>
<dbReference type="AlphaFoldDB" id="A0A484LGQ6"/>
<keyword evidence="9" id="KW-1185">Reference proteome</keyword>
<comment type="subcellular location">
    <subcellularLocation>
        <location evidence="2">Cytoplasm</location>
    </subcellularLocation>
    <subcellularLocation>
        <location evidence="1">Nucleus</location>
    </subcellularLocation>
</comment>
<sequence>MGFNEFGDFYYSRGQLPDSLKSYSRTRDYSSTSDHIIHMCLNVILVSIEMSQFIHVTTYANKAEQIQDALDPITMSKLRCAVGLAHLEAKMYKLAARKFLEVGQELGNHYMEVIAPQDVATYGGLCALASFERAELKSKVIDNVNFKVFLELVPELREVIHDFYACHYALCLEYLGNLKANLLLDIHLHDHVETLYSQIRNKALIQYTHPFVSIDLHLMSNAFKTTVSGLEKELESMITNDQIKARIDSHNKILYAQHADQRKTTFHKALQTGWEFDRDMRAMLLRANLVMREPSSLKQHRQQPSLIPHK</sequence>
<dbReference type="InterPro" id="IPR000717">
    <property type="entry name" value="PCI_dom"/>
</dbReference>
<dbReference type="PANTHER" id="PTHR14145:SF2">
    <property type="entry name" value="COP9 SIGNALOSOME COMPLEX SUBUNIT 1"/>
    <property type="match status" value="1"/>
</dbReference>
<comment type="similarity">
    <text evidence="3">Belongs to the CSN1 family.</text>
</comment>
<gene>
    <name evidence="8" type="ORF">CCAM_LOCUS17501</name>
</gene>
<evidence type="ECO:0000256" key="1">
    <source>
        <dbReference type="ARBA" id="ARBA00004123"/>
    </source>
</evidence>
<protein>
    <recommendedName>
        <fullName evidence="7">PCI domain-containing protein</fullName>
    </recommendedName>
</protein>
<dbReference type="Proteomes" id="UP000595140">
    <property type="component" value="Unassembled WGS sequence"/>
</dbReference>
<dbReference type="Pfam" id="PF01399">
    <property type="entry name" value="PCI"/>
    <property type="match status" value="1"/>
</dbReference>
<evidence type="ECO:0000256" key="2">
    <source>
        <dbReference type="ARBA" id="ARBA00004496"/>
    </source>
</evidence>
<evidence type="ECO:0000256" key="5">
    <source>
        <dbReference type="ARBA" id="ARBA00022790"/>
    </source>
</evidence>
<name>A0A484LGQ6_9ASTE</name>
<dbReference type="OrthoDB" id="422427at2759"/>
<accession>A0A484LGQ6</accession>
<dbReference type="SUPFAM" id="SSF46785">
    <property type="entry name" value="Winged helix' DNA-binding domain"/>
    <property type="match status" value="1"/>
</dbReference>
<evidence type="ECO:0000313" key="8">
    <source>
        <dbReference type="EMBL" id="VFQ75725.1"/>
    </source>
</evidence>
<evidence type="ECO:0000313" key="9">
    <source>
        <dbReference type="Proteomes" id="UP000595140"/>
    </source>
</evidence>
<evidence type="ECO:0000256" key="4">
    <source>
        <dbReference type="ARBA" id="ARBA00022490"/>
    </source>
</evidence>
<dbReference type="PROSITE" id="PS50250">
    <property type="entry name" value="PCI"/>
    <property type="match status" value="1"/>
</dbReference>
<dbReference type="Gene3D" id="1.25.40.570">
    <property type="match status" value="1"/>
</dbReference>